<dbReference type="SUPFAM" id="SSF46689">
    <property type="entry name" value="Homeodomain-like"/>
    <property type="match status" value="1"/>
</dbReference>
<keyword evidence="3" id="KW-0804">Transcription</keyword>
<dbReference type="PRINTS" id="PR00455">
    <property type="entry name" value="HTHTETR"/>
</dbReference>
<evidence type="ECO:0000256" key="2">
    <source>
        <dbReference type="ARBA" id="ARBA00023125"/>
    </source>
</evidence>
<proteinExistence type="predicted"/>
<dbReference type="GO" id="GO:0003700">
    <property type="term" value="F:DNA-binding transcription factor activity"/>
    <property type="evidence" value="ECO:0007669"/>
    <property type="project" value="TreeGrafter"/>
</dbReference>
<feature type="domain" description="HTH tetR-type" evidence="5">
    <location>
        <begin position="20"/>
        <end position="80"/>
    </location>
</feature>
<dbReference type="InterPro" id="IPR001647">
    <property type="entry name" value="HTH_TetR"/>
</dbReference>
<dbReference type="GO" id="GO:0000976">
    <property type="term" value="F:transcription cis-regulatory region binding"/>
    <property type="evidence" value="ECO:0007669"/>
    <property type="project" value="TreeGrafter"/>
</dbReference>
<keyword evidence="2 4" id="KW-0238">DNA-binding</keyword>
<accession>A0A934JV66</accession>
<comment type="caution">
    <text evidence="6">The sequence shown here is derived from an EMBL/GenBank/DDBJ whole genome shotgun (WGS) entry which is preliminary data.</text>
</comment>
<name>A0A934JV66_9BACT</name>
<evidence type="ECO:0000256" key="4">
    <source>
        <dbReference type="PROSITE-ProRule" id="PRU00335"/>
    </source>
</evidence>
<dbReference type="EMBL" id="JAEKNS010000037">
    <property type="protein sequence ID" value="MBJ7593744.1"/>
    <property type="molecule type" value="Genomic_DNA"/>
</dbReference>
<evidence type="ECO:0000313" key="6">
    <source>
        <dbReference type="EMBL" id="MBJ7593744.1"/>
    </source>
</evidence>
<dbReference type="InterPro" id="IPR009057">
    <property type="entry name" value="Homeodomain-like_sf"/>
</dbReference>
<protein>
    <submittedName>
        <fullName evidence="6">Helix-turn-helix transcriptional regulator</fullName>
    </submittedName>
</protein>
<reference evidence="6 7" key="1">
    <citation type="submission" date="2020-10" db="EMBL/GenBank/DDBJ databases">
        <title>Ca. Dormibacterota MAGs.</title>
        <authorList>
            <person name="Montgomery K."/>
        </authorList>
    </citation>
    <scope>NUCLEOTIDE SEQUENCE [LARGE SCALE GENOMIC DNA]</scope>
    <source>
        <strain evidence="6">SC8812_S17_18</strain>
    </source>
</reference>
<evidence type="ECO:0000256" key="3">
    <source>
        <dbReference type="ARBA" id="ARBA00023163"/>
    </source>
</evidence>
<dbReference type="Gene3D" id="1.10.357.10">
    <property type="entry name" value="Tetracycline Repressor, domain 2"/>
    <property type="match status" value="1"/>
</dbReference>
<dbReference type="AlphaFoldDB" id="A0A934JV66"/>
<sequence length="214" mass="23686">MPSVKPRRSYKSTLRQEQARQTRLRILEAAERCFAQQGYAGATVENIAAEAQVAADTVFAAFGKKRGILQALMDLRAGGDDEPVDMLSRPGPQAVRQERDQHRQLDLFAAGISANIERTRPAADIMSSAAAVDADIAALRQGFGEQRYRNQQVVASWVAANGPLRNGVTTDDAAAIIWTLTSPEVHRLFRVNREWSAEHYAQWLSETLTRTLLP</sequence>
<evidence type="ECO:0000256" key="1">
    <source>
        <dbReference type="ARBA" id="ARBA00023015"/>
    </source>
</evidence>
<keyword evidence="1" id="KW-0805">Transcription regulation</keyword>
<gene>
    <name evidence="6" type="ORF">JF886_02600</name>
</gene>
<dbReference type="RefSeq" id="WP_337309312.1">
    <property type="nucleotide sequence ID" value="NZ_JAEKNS010000037.1"/>
</dbReference>
<organism evidence="6 7">
    <name type="scientific">Candidatus Aeolococcus gillhamiae</name>
    <dbReference type="NCBI Taxonomy" id="3127015"/>
    <lineage>
        <taxon>Bacteria</taxon>
        <taxon>Bacillati</taxon>
        <taxon>Candidatus Dormiibacterota</taxon>
        <taxon>Candidatus Dormibacteria</taxon>
        <taxon>Candidatus Aeolococcales</taxon>
        <taxon>Candidatus Aeolococcaceae</taxon>
        <taxon>Candidatus Aeolococcus</taxon>
    </lineage>
</organism>
<dbReference type="Pfam" id="PF00440">
    <property type="entry name" value="TetR_N"/>
    <property type="match status" value="1"/>
</dbReference>
<dbReference type="PANTHER" id="PTHR30055">
    <property type="entry name" value="HTH-TYPE TRANSCRIPTIONAL REGULATOR RUTR"/>
    <property type="match status" value="1"/>
</dbReference>
<dbReference type="PROSITE" id="PS50977">
    <property type="entry name" value="HTH_TETR_2"/>
    <property type="match status" value="1"/>
</dbReference>
<dbReference type="PANTHER" id="PTHR30055:SF240">
    <property type="entry name" value="HTH-TYPE TRANSCRIPTIONAL REGULATOR ACRR"/>
    <property type="match status" value="1"/>
</dbReference>
<feature type="DNA-binding region" description="H-T-H motif" evidence="4">
    <location>
        <begin position="43"/>
        <end position="62"/>
    </location>
</feature>
<dbReference type="Proteomes" id="UP000606991">
    <property type="component" value="Unassembled WGS sequence"/>
</dbReference>
<evidence type="ECO:0000313" key="7">
    <source>
        <dbReference type="Proteomes" id="UP000606991"/>
    </source>
</evidence>
<dbReference type="InterPro" id="IPR050109">
    <property type="entry name" value="HTH-type_TetR-like_transc_reg"/>
</dbReference>
<evidence type="ECO:0000259" key="5">
    <source>
        <dbReference type="PROSITE" id="PS50977"/>
    </source>
</evidence>